<comment type="subcellular location">
    <subcellularLocation>
        <location evidence="1">Secreted</location>
    </subcellularLocation>
</comment>
<dbReference type="GO" id="GO:0005576">
    <property type="term" value="C:extracellular region"/>
    <property type="evidence" value="ECO:0007669"/>
    <property type="project" value="UniProtKB-SubCell"/>
</dbReference>
<dbReference type="GeneTree" id="ENSGT00760000119772"/>
<name>A0A3B3CBL9_ORYME</name>
<feature type="signal peptide" evidence="7">
    <location>
        <begin position="1"/>
        <end position="21"/>
    </location>
</feature>
<proteinExistence type="inferred from homology"/>
<dbReference type="AlphaFoldDB" id="A0A3B3CBL9"/>
<evidence type="ECO:0000313" key="8">
    <source>
        <dbReference type="Ensembl" id="ENSOMEP00000015004.1"/>
    </source>
</evidence>
<evidence type="ECO:0000313" key="9">
    <source>
        <dbReference type="Proteomes" id="UP000261560"/>
    </source>
</evidence>
<dbReference type="Ensembl" id="ENSOMET00000023042.1">
    <property type="protein sequence ID" value="ENSOMEP00000015004.1"/>
    <property type="gene ID" value="ENSOMEG00000016543.1"/>
</dbReference>
<reference evidence="8" key="2">
    <citation type="submission" date="2025-09" db="UniProtKB">
        <authorList>
            <consortium name="Ensembl"/>
        </authorList>
    </citation>
    <scope>IDENTIFICATION</scope>
</reference>
<feature type="chain" id="PRO_5017486477" description="Gonadoliberin" evidence="7">
    <location>
        <begin position="22"/>
        <end position="95"/>
    </location>
</feature>
<evidence type="ECO:0000256" key="4">
    <source>
        <dbReference type="ARBA" id="ARBA00022702"/>
    </source>
</evidence>
<organism evidence="8 9">
    <name type="scientific">Oryzias melastigma</name>
    <name type="common">Marine medaka</name>
    <dbReference type="NCBI Taxonomy" id="30732"/>
    <lineage>
        <taxon>Eukaryota</taxon>
        <taxon>Metazoa</taxon>
        <taxon>Chordata</taxon>
        <taxon>Craniata</taxon>
        <taxon>Vertebrata</taxon>
        <taxon>Euteleostomi</taxon>
        <taxon>Actinopterygii</taxon>
        <taxon>Neopterygii</taxon>
        <taxon>Teleostei</taxon>
        <taxon>Neoteleostei</taxon>
        <taxon>Acanthomorphata</taxon>
        <taxon>Ovalentaria</taxon>
        <taxon>Atherinomorphae</taxon>
        <taxon>Beloniformes</taxon>
        <taxon>Adrianichthyidae</taxon>
        <taxon>Oryziinae</taxon>
        <taxon>Oryzias</taxon>
    </lineage>
</organism>
<evidence type="ECO:0000256" key="5">
    <source>
        <dbReference type="ARBA" id="ARBA00022815"/>
    </source>
</evidence>
<keyword evidence="3" id="KW-0964">Secreted</keyword>
<evidence type="ECO:0000256" key="1">
    <source>
        <dbReference type="ARBA" id="ARBA00004613"/>
    </source>
</evidence>
<comment type="similarity">
    <text evidence="2">Belongs to the GnRH family.</text>
</comment>
<reference evidence="8" key="1">
    <citation type="submission" date="2025-08" db="UniProtKB">
        <authorList>
            <consortium name="Ensembl"/>
        </authorList>
    </citation>
    <scope>IDENTIFICATION</scope>
</reference>
<keyword evidence="4" id="KW-0372">Hormone</keyword>
<dbReference type="PROSITE" id="PS00473">
    <property type="entry name" value="GNRH"/>
    <property type="match status" value="1"/>
</dbReference>
<dbReference type="STRING" id="30732.ENSOMEP00000015004"/>
<sequence>MAMKTWMLWLLVSSVLSKGCCQHWSFGLSPGGKRELDDSPSTLGNQIRFLNSIAPCSDLSHLEESPLAKIYRIRGLLGSVTEAKTRYRTYKRCLV</sequence>
<evidence type="ECO:0000256" key="7">
    <source>
        <dbReference type="SAM" id="SignalP"/>
    </source>
</evidence>
<protein>
    <recommendedName>
        <fullName evidence="10">Gonadoliberin</fullName>
    </recommendedName>
</protein>
<dbReference type="Proteomes" id="UP000261560">
    <property type="component" value="Unplaced"/>
</dbReference>
<dbReference type="PaxDb" id="30732-ENSOMEP00000015004"/>
<dbReference type="OMA" id="CQHWSFG"/>
<dbReference type="InterPro" id="IPR002012">
    <property type="entry name" value="GnRH"/>
</dbReference>
<evidence type="ECO:0000256" key="3">
    <source>
        <dbReference type="ARBA" id="ARBA00022525"/>
    </source>
</evidence>
<keyword evidence="7" id="KW-0732">Signal</keyword>
<evidence type="ECO:0008006" key="10">
    <source>
        <dbReference type="Google" id="ProtNLM"/>
    </source>
</evidence>
<keyword evidence="6" id="KW-0873">Pyrrolidone carboxylic acid</keyword>
<accession>A0A3B3CBL9</accession>
<keyword evidence="5" id="KW-0027">Amidation</keyword>
<keyword evidence="9" id="KW-1185">Reference proteome</keyword>
<evidence type="ECO:0000256" key="2">
    <source>
        <dbReference type="ARBA" id="ARBA00010968"/>
    </source>
</evidence>
<evidence type="ECO:0000256" key="6">
    <source>
        <dbReference type="ARBA" id="ARBA00023283"/>
    </source>
</evidence>
<dbReference type="GO" id="GO:0005179">
    <property type="term" value="F:hormone activity"/>
    <property type="evidence" value="ECO:0007669"/>
    <property type="project" value="UniProtKB-KW"/>
</dbReference>